<evidence type="ECO:0000313" key="3">
    <source>
        <dbReference type="Proteomes" id="UP000235388"/>
    </source>
</evidence>
<feature type="region of interest" description="Disordered" evidence="1">
    <location>
        <begin position="333"/>
        <end position="504"/>
    </location>
</feature>
<name>A0A2N5W6U2_9BASI</name>
<reference evidence="2 3" key="1">
    <citation type="submission" date="2017-11" db="EMBL/GenBank/DDBJ databases">
        <title>De novo assembly and phasing of dikaryotic genomes from two isolates of Puccinia coronata f. sp. avenae, the causal agent of oat crown rust.</title>
        <authorList>
            <person name="Miller M.E."/>
            <person name="Zhang Y."/>
            <person name="Omidvar V."/>
            <person name="Sperschneider J."/>
            <person name="Schwessinger B."/>
            <person name="Raley C."/>
            <person name="Palmer J.M."/>
            <person name="Garnica D."/>
            <person name="Upadhyaya N."/>
            <person name="Rathjen J."/>
            <person name="Taylor J.M."/>
            <person name="Park R.F."/>
            <person name="Dodds P.N."/>
            <person name="Hirsch C.D."/>
            <person name="Kianian S.F."/>
            <person name="Figueroa M."/>
        </authorList>
    </citation>
    <scope>NUCLEOTIDE SEQUENCE [LARGE SCALE GENOMIC DNA]</scope>
    <source>
        <strain evidence="2">12NC29</strain>
    </source>
</reference>
<accession>A0A2N5W6U2</accession>
<feature type="compositionally biased region" description="Acidic residues" evidence="1">
    <location>
        <begin position="488"/>
        <end position="504"/>
    </location>
</feature>
<comment type="caution">
    <text evidence="2">The sequence shown here is derived from an EMBL/GenBank/DDBJ whole genome shotgun (WGS) entry which is preliminary data.</text>
</comment>
<proteinExistence type="predicted"/>
<feature type="compositionally biased region" description="Basic residues" evidence="1">
    <location>
        <begin position="376"/>
        <end position="389"/>
    </location>
</feature>
<evidence type="ECO:0000256" key="1">
    <source>
        <dbReference type="SAM" id="MobiDB-lite"/>
    </source>
</evidence>
<dbReference type="OrthoDB" id="2507007at2759"/>
<dbReference type="Proteomes" id="UP000235388">
    <property type="component" value="Unassembled WGS sequence"/>
</dbReference>
<dbReference type="AlphaFoldDB" id="A0A2N5W6U2"/>
<protein>
    <submittedName>
        <fullName evidence="2">Uncharacterized protein</fullName>
    </submittedName>
</protein>
<sequence length="504" mass="55730">MAEFWAKPMDELRKIAQIKSKRVMTKDDETFLLQLREIHQREMVLAAIQRQVSMGMVEELMGKKQSQRGLTSWNQFQIEKKSVFKGQAVHSGVGMSNLSAMWQALRPDERIKYRTDNLTLTAEEEPATPDLMAVSGLRAQPQSLIQSAKRVSAWLDMWQKKAVHVAKTNHCEIVTFAVSNHLGDHNFQSVRATPGAASFVQQINEVDGLQNYESRLQAFITGANINQIPAAVKKKQDKGSAPLLVAETRSRLAALVSRDTNNQKTSWSWSQCDVELGRLGYKVVFMPEAISLPEWIKSPSSGLTKTEAELILEDLNHNYIRVVRDRDALLGTTRVIPPKAPRNRSASRTDDTRDDPSSLETERTQQSPAGQPNRLLHPKRATKTARKSRSAVMKNPRASAERRCHPSPTIGTSMAADVPPPSKRRRLLTTSTTTEHHGSPQSGAPAEPQRAPIPNRPLHENTLPGSHDNDALNPSGSGSPAPSPSDSNSDDDSDSSLGSDDESN</sequence>
<feature type="compositionally biased region" description="Basic and acidic residues" evidence="1">
    <location>
        <begin position="347"/>
        <end position="363"/>
    </location>
</feature>
<keyword evidence="3" id="KW-1185">Reference proteome</keyword>
<feature type="compositionally biased region" description="Low complexity" evidence="1">
    <location>
        <begin position="471"/>
        <end position="487"/>
    </location>
</feature>
<organism evidence="2 3">
    <name type="scientific">Puccinia coronata f. sp. avenae</name>
    <dbReference type="NCBI Taxonomy" id="200324"/>
    <lineage>
        <taxon>Eukaryota</taxon>
        <taxon>Fungi</taxon>
        <taxon>Dikarya</taxon>
        <taxon>Basidiomycota</taxon>
        <taxon>Pucciniomycotina</taxon>
        <taxon>Pucciniomycetes</taxon>
        <taxon>Pucciniales</taxon>
        <taxon>Pucciniaceae</taxon>
        <taxon>Puccinia</taxon>
    </lineage>
</organism>
<gene>
    <name evidence="2" type="ORF">PCANC_00707</name>
</gene>
<dbReference type="EMBL" id="PGCJ01000006">
    <property type="protein sequence ID" value="PLW57945.1"/>
    <property type="molecule type" value="Genomic_DNA"/>
</dbReference>
<evidence type="ECO:0000313" key="2">
    <source>
        <dbReference type="EMBL" id="PLW57945.1"/>
    </source>
</evidence>